<reference evidence="1" key="1">
    <citation type="submission" date="2021-01" db="UniProtKB">
        <authorList>
            <consortium name="EnsemblMetazoa"/>
        </authorList>
    </citation>
    <scope>IDENTIFICATION</scope>
</reference>
<dbReference type="AlphaFoldDB" id="A0A7M5WZM2"/>
<proteinExistence type="predicted"/>
<name>A0A7M5WZM2_9CNID</name>
<keyword evidence="2" id="KW-1185">Reference proteome</keyword>
<accession>A0A7M5WZM2</accession>
<dbReference type="Proteomes" id="UP000594262">
    <property type="component" value="Unplaced"/>
</dbReference>
<evidence type="ECO:0000313" key="2">
    <source>
        <dbReference type="Proteomes" id="UP000594262"/>
    </source>
</evidence>
<organism evidence="1 2">
    <name type="scientific">Clytia hemisphaerica</name>
    <dbReference type="NCBI Taxonomy" id="252671"/>
    <lineage>
        <taxon>Eukaryota</taxon>
        <taxon>Metazoa</taxon>
        <taxon>Cnidaria</taxon>
        <taxon>Hydrozoa</taxon>
        <taxon>Hydroidolina</taxon>
        <taxon>Leptothecata</taxon>
        <taxon>Obeliida</taxon>
        <taxon>Clytiidae</taxon>
        <taxon>Clytia</taxon>
    </lineage>
</organism>
<protein>
    <submittedName>
        <fullName evidence="1">Uncharacterized protein</fullName>
    </submittedName>
</protein>
<sequence length="224" mass="25722">MASLRISNYCTKKHSAQVQTLLDRYLTPMYCQRLKIPLKDKLKYTDIEDCLESDSASNPKFEGQSHVAIEKSSGKLVACQLNYYVSKETFKNVFIDSNQSIAGDLSNNENIRKYCQHRYAVCHDLIDLYEKYNLEKILYMETTVILPEYRRLRVPDLLQDPVYGNYPNDGILAEGMLTVGSYLAGGLEQNKLIQSVRRGEMIYCKRVLSHDGFVVPVVFRPPLC</sequence>
<dbReference type="EnsemblMetazoa" id="CLYHEMT015283.1">
    <property type="protein sequence ID" value="CLYHEMP015283.1"/>
    <property type="gene ID" value="CLYHEMG015283"/>
</dbReference>
<dbReference type="Gene3D" id="3.40.630.30">
    <property type="match status" value="1"/>
</dbReference>
<evidence type="ECO:0000313" key="1">
    <source>
        <dbReference type="EnsemblMetazoa" id="CLYHEMP015283.1"/>
    </source>
</evidence>